<proteinExistence type="inferred from homology"/>
<comment type="similarity">
    <text evidence="6">Belongs to the FNT transporter (TC 1.A.16) family.</text>
</comment>
<gene>
    <name evidence="8" type="ORF">WJX81_003651</name>
</gene>
<dbReference type="PANTHER" id="PTHR30520">
    <property type="entry name" value="FORMATE TRANSPORTER-RELATED"/>
    <property type="match status" value="1"/>
</dbReference>
<dbReference type="Pfam" id="PF01226">
    <property type="entry name" value="Form_Nir_trans"/>
    <property type="match status" value="1"/>
</dbReference>
<feature type="transmembrane region" description="Helical" evidence="7">
    <location>
        <begin position="231"/>
        <end position="253"/>
    </location>
</feature>
<dbReference type="PANTHER" id="PTHR30520:SF6">
    <property type="entry name" value="FORMATE_NITRATE FAMILY TRANSPORTER (EUROFUNG)"/>
    <property type="match status" value="1"/>
</dbReference>
<feature type="transmembrane region" description="Helical" evidence="7">
    <location>
        <begin position="200"/>
        <end position="219"/>
    </location>
</feature>
<dbReference type="FunFam" id="1.20.1080.10:FF:000011">
    <property type="entry name" value="Formate family transporter"/>
    <property type="match status" value="1"/>
</dbReference>
<evidence type="ECO:0000313" key="8">
    <source>
        <dbReference type="EMBL" id="KAK9827314.1"/>
    </source>
</evidence>
<dbReference type="GO" id="GO:0015499">
    <property type="term" value="F:formate transmembrane transporter activity"/>
    <property type="evidence" value="ECO:0007669"/>
    <property type="project" value="TreeGrafter"/>
</dbReference>
<comment type="subcellular location">
    <subcellularLocation>
        <location evidence="1">Membrane</location>
        <topology evidence="1">Multi-pass membrane protein</topology>
    </subcellularLocation>
</comment>
<evidence type="ECO:0000256" key="5">
    <source>
        <dbReference type="ARBA" id="ARBA00023136"/>
    </source>
</evidence>
<dbReference type="PROSITE" id="PS01005">
    <property type="entry name" value="FORMATE_NITRITE_TP_1"/>
    <property type="match status" value="1"/>
</dbReference>
<comment type="caution">
    <text evidence="8">The sequence shown here is derived from an EMBL/GenBank/DDBJ whole genome shotgun (WGS) entry which is preliminary data.</text>
</comment>
<keyword evidence="4 7" id="KW-1133">Transmembrane helix</keyword>
<keyword evidence="9" id="KW-1185">Reference proteome</keyword>
<organism evidence="8 9">
    <name type="scientific">Elliptochloris bilobata</name>
    <dbReference type="NCBI Taxonomy" id="381761"/>
    <lineage>
        <taxon>Eukaryota</taxon>
        <taxon>Viridiplantae</taxon>
        <taxon>Chlorophyta</taxon>
        <taxon>core chlorophytes</taxon>
        <taxon>Trebouxiophyceae</taxon>
        <taxon>Trebouxiophyceae incertae sedis</taxon>
        <taxon>Elliptochloris clade</taxon>
        <taxon>Elliptochloris</taxon>
    </lineage>
</organism>
<feature type="transmembrane region" description="Helical" evidence="7">
    <location>
        <begin position="273"/>
        <end position="296"/>
    </location>
</feature>
<name>A0AAW1R0G7_9CHLO</name>
<evidence type="ECO:0000313" key="9">
    <source>
        <dbReference type="Proteomes" id="UP001445335"/>
    </source>
</evidence>
<feature type="transmembrane region" description="Helical" evidence="7">
    <location>
        <begin position="71"/>
        <end position="93"/>
    </location>
</feature>
<feature type="transmembrane region" description="Helical" evidence="7">
    <location>
        <begin position="151"/>
        <end position="180"/>
    </location>
</feature>
<evidence type="ECO:0000256" key="2">
    <source>
        <dbReference type="ARBA" id="ARBA00022448"/>
    </source>
</evidence>
<sequence length="309" mass="31813">MLAQTRAIGSETGQICWCAAVADARPLSSAGASSLRPDTMQTASVLTPAGTYSQMVETGAKKAVAPVWRQLMLGVLAGVCVSLGAFLALSISGNNPALSTSHPGLYRLLFGAFGFPTGLLIVVLSGAELFTGNTAFLPLAVIERRASVRQLAVNWAASFSGNLAGALLAVAAVCGAGLVGNSGPAVPVALAKVSLPFSQAFIRAVMCNWLVCMALWLATSASTLGSKFMGIWLPISAFAAIGLEHCVANMFIIPMAMVAGAPITVKQFWCNNLLPVVLGNTLGGMFLVATFFSFAYGRLGGIRLPGTPA</sequence>
<keyword evidence="3 7" id="KW-0812">Transmembrane</keyword>
<evidence type="ECO:0000256" key="7">
    <source>
        <dbReference type="SAM" id="Phobius"/>
    </source>
</evidence>
<dbReference type="EMBL" id="JALJOU010000059">
    <property type="protein sequence ID" value="KAK9827314.1"/>
    <property type="molecule type" value="Genomic_DNA"/>
</dbReference>
<keyword evidence="5 7" id="KW-0472">Membrane</keyword>
<feature type="transmembrane region" description="Helical" evidence="7">
    <location>
        <begin position="105"/>
        <end position="130"/>
    </location>
</feature>
<evidence type="ECO:0000256" key="6">
    <source>
        <dbReference type="ARBA" id="ARBA00049660"/>
    </source>
</evidence>
<dbReference type="GO" id="GO:0005886">
    <property type="term" value="C:plasma membrane"/>
    <property type="evidence" value="ECO:0007669"/>
    <property type="project" value="TreeGrafter"/>
</dbReference>
<protein>
    <submittedName>
        <fullName evidence="8">Uncharacterized protein</fullName>
    </submittedName>
</protein>
<dbReference type="InterPro" id="IPR000292">
    <property type="entry name" value="For/NO2_transpt"/>
</dbReference>
<dbReference type="InterPro" id="IPR023271">
    <property type="entry name" value="Aquaporin-like"/>
</dbReference>
<dbReference type="Proteomes" id="UP001445335">
    <property type="component" value="Unassembled WGS sequence"/>
</dbReference>
<dbReference type="InterPro" id="IPR024002">
    <property type="entry name" value="For/NO2_transpt_CS"/>
</dbReference>
<reference evidence="8 9" key="1">
    <citation type="journal article" date="2024" name="Nat. Commun.">
        <title>Phylogenomics reveals the evolutionary origins of lichenization in chlorophyte algae.</title>
        <authorList>
            <person name="Puginier C."/>
            <person name="Libourel C."/>
            <person name="Otte J."/>
            <person name="Skaloud P."/>
            <person name="Haon M."/>
            <person name="Grisel S."/>
            <person name="Petersen M."/>
            <person name="Berrin J.G."/>
            <person name="Delaux P.M."/>
            <person name="Dal Grande F."/>
            <person name="Keller J."/>
        </authorList>
    </citation>
    <scope>NUCLEOTIDE SEQUENCE [LARGE SCALE GENOMIC DNA]</scope>
    <source>
        <strain evidence="8 9">SAG 245.80</strain>
    </source>
</reference>
<dbReference type="Gene3D" id="1.20.1080.10">
    <property type="entry name" value="Glycerol uptake facilitator protein"/>
    <property type="match status" value="1"/>
</dbReference>
<evidence type="ECO:0000256" key="1">
    <source>
        <dbReference type="ARBA" id="ARBA00004141"/>
    </source>
</evidence>
<evidence type="ECO:0000256" key="3">
    <source>
        <dbReference type="ARBA" id="ARBA00022692"/>
    </source>
</evidence>
<accession>A0AAW1R0G7</accession>
<dbReference type="AlphaFoldDB" id="A0AAW1R0G7"/>
<evidence type="ECO:0000256" key="4">
    <source>
        <dbReference type="ARBA" id="ARBA00022989"/>
    </source>
</evidence>
<keyword evidence="2" id="KW-0813">Transport</keyword>